<protein>
    <submittedName>
        <fullName evidence="1">Uncharacterized protein</fullName>
    </submittedName>
</protein>
<dbReference type="eggNOG" id="ENOG502QXAI">
    <property type="taxonomic scope" value="Eukaryota"/>
</dbReference>
<dbReference type="PaxDb" id="35128-Thaps25019"/>
<organism evidence="1 2">
    <name type="scientific">Thalassiosira pseudonana</name>
    <name type="common">Marine diatom</name>
    <name type="synonym">Cyclotella nana</name>
    <dbReference type="NCBI Taxonomy" id="35128"/>
    <lineage>
        <taxon>Eukaryota</taxon>
        <taxon>Sar</taxon>
        <taxon>Stramenopiles</taxon>
        <taxon>Ochrophyta</taxon>
        <taxon>Bacillariophyta</taxon>
        <taxon>Coscinodiscophyceae</taxon>
        <taxon>Thalassiosirophycidae</taxon>
        <taxon>Thalassiosirales</taxon>
        <taxon>Thalassiosiraceae</taxon>
        <taxon>Thalassiosira</taxon>
    </lineage>
</organism>
<dbReference type="Proteomes" id="UP000001449">
    <property type="component" value="Chromosome 15"/>
</dbReference>
<dbReference type="GeneID" id="7443937"/>
<sequence>MDDLNCKSASTPSMPLFSASSKYHHDRKGLSRRRRWLVVDFDGTCTEHDTTPLLPRLAAFATRSRSTISSSAARTVVGADSKCIEDESAGNVEYDHKQDLERRLSQFNELETEFLKRYSDAKSNLFQNDNPATKETQSKKERVQSMHDALEALDEPSNVVTRMVSESRVLHGLGHADSSELEGILQLHGVSTITTASAEEDGINGQDSIELENKVVIRLRNGCVTTLARILSQSQPDHGIDTKCLGWSLAVLSINWCPSLIDASLVQPVLRKKRSILGETVCETEVPIWCNHVNGEGTVTLNIPGALTKRDKILELRNCLEDAHDTDTKDGNNIIIYVGDSSTDLAALLEADIGIIIGSSTSTVAMAERSGLLVLPLQQRHEHGFGNVKDDRMERRQTQILWRVDGWHEIDDMLKELDDQWG</sequence>
<dbReference type="HOGENOM" id="CLU_651349_0_0_1"/>
<evidence type="ECO:0000313" key="2">
    <source>
        <dbReference type="Proteomes" id="UP000001449"/>
    </source>
</evidence>
<dbReference type="PANTHER" id="PTHR28181">
    <property type="entry name" value="UPF0655 PROTEIN YCR015C"/>
    <property type="match status" value="1"/>
</dbReference>
<reference evidence="1 2" key="1">
    <citation type="journal article" date="2004" name="Science">
        <title>The genome of the diatom Thalassiosira pseudonana: ecology, evolution, and metabolism.</title>
        <authorList>
            <person name="Armbrust E.V."/>
            <person name="Berges J.A."/>
            <person name="Bowler C."/>
            <person name="Green B.R."/>
            <person name="Martinez D."/>
            <person name="Putnam N.H."/>
            <person name="Zhou S."/>
            <person name="Allen A.E."/>
            <person name="Apt K.E."/>
            <person name="Bechner M."/>
            <person name="Brzezinski M.A."/>
            <person name="Chaal B.K."/>
            <person name="Chiovitti A."/>
            <person name="Davis A.K."/>
            <person name="Demarest M.S."/>
            <person name="Detter J.C."/>
            <person name="Glavina T."/>
            <person name="Goodstein D."/>
            <person name="Hadi M.Z."/>
            <person name="Hellsten U."/>
            <person name="Hildebrand M."/>
            <person name="Jenkins B.D."/>
            <person name="Jurka J."/>
            <person name="Kapitonov V.V."/>
            <person name="Kroger N."/>
            <person name="Lau W.W."/>
            <person name="Lane T.W."/>
            <person name="Larimer F.W."/>
            <person name="Lippmeier J.C."/>
            <person name="Lucas S."/>
            <person name="Medina M."/>
            <person name="Montsant A."/>
            <person name="Obornik M."/>
            <person name="Parker M.S."/>
            <person name="Palenik B."/>
            <person name="Pazour G.J."/>
            <person name="Richardson P.M."/>
            <person name="Rynearson T.A."/>
            <person name="Saito M.A."/>
            <person name="Schwartz D.C."/>
            <person name="Thamatrakoln K."/>
            <person name="Valentin K."/>
            <person name="Vardi A."/>
            <person name="Wilkerson F.P."/>
            <person name="Rokhsar D.S."/>
        </authorList>
    </citation>
    <scope>NUCLEOTIDE SEQUENCE [LARGE SCALE GENOMIC DNA]</scope>
    <source>
        <strain evidence="1 2">CCMP1335</strain>
    </source>
</reference>
<dbReference type="Gene3D" id="3.40.50.1000">
    <property type="entry name" value="HAD superfamily/HAD-like"/>
    <property type="match status" value="1"/>
</dbReference>
<dbReference type="InterPro" id="IPR050849">
    <property type="entry name" value="HAD-like_hydrolase_phosphatase"/>
</dbReference>
<dbReference type="KEGG" id="tps:THAPSDRAFT_25019"/>
<accession>B8CDH6</accession>
<dbReference type="InterPro" id="IPR036412">
    <property type="entry name" value="HAD-like_sf"/>
</dbReference>
<gene>
    <name evidence="1" type="ORF">THAPSDRAFT_25019</name>
</gene>
<dbReference type="InterPro" id="IPR023214">
    <property type="entry name" value="HAD_sf"/>
</dbReference>
<dbReference type="OMA" id="ETVCETE"/>
<reference evidence="1 2" key="2">
    <citation type="journal article" date="2008" name="Nature">
        <title>The Phaeodactylum genome reveals the evolutionary history of diatom genomes.</title>
        <authorList>
            <person name="Bowler C."/>
            <person name="Allen A.E."/>
            <person name="Badger J.H."/>
            <person name="Grimwood J."/>
            <person name="Jabbari K."/>
            <person name="Kuo A."/>
            <person name="Maheswari U."/>
            <person name="Martens C."/>
            <person name="Maumus F."/>
            <person name="Otillar R.P."/>
            <person name="Rayko E."/>
            <person name="Salamov A."/>
            <person name="Vandepoele K."/>
            <person name="Beszteri B."/>
            <person name="Gruber A."/>
            <person name="Heijde M."/>
            <person name="Katinka M."/>
            <person name="Mock T."/>
            <person name="Valentin K."/>
            <person name="Verret F."/>
            <person name="Berges J.A."/>
            <person name="Brownlee C."/>
            <person name="Cadoret J.P."/>
            <person name="Chiovitti A."/>
            <person name="Choi C.J."/>
            <person name="Coesel S."/>
            <person name="De Martino A."/>
            <person name="Detter J.C."/>
            <person name="Durkin C."/>
            <person name="Falciatore A."/>
            <person name="Fournet J."/>
            <person name="Haruta M."/>
            <person name="Huysman M.J."/>
            <person name="Jenkins B.D."/>
            <person name="Jiroutova K."/>
            <person name="Jorgensen R.E."/>
            <person name="Joubert Y."/>
            <person name="Kaplan A."/>
            <person name="Kroger N."/>
            <person name="Kroth P.G."/>
            <person name="La Roche J."/>
            <person name="Lindquist E."/>
            <person name="Lommer M."/>
            <person name="Martin-Jezequel V."/>
            <person name="Lopez P.J."/>
            <person name="Lucas S."/>
            <person name="Mangogna M."/>
            <person name="McGinnis K."/>
            <person name="Medlin L.K."/>
            <person name="Montsant A."/>
            <person name="Oudot-Le Secq M.P."/>
            <person name="Napoli C."/>
            <person name="Obornik M."/>
            <person name="Parker M.S."/>
            <person name="Petit J.L."/>
            <person name="Porcel B.M."/>
            <person name="Poulsen N."/>
            <person name="Robison M."/>
            <person name="Rychlewski L."/>
            <person name="Rynearson T.A."/>
            <person name="Schmutz J."/>
            <person name="Shapiro H."/>
            <person name="Siaut M."/>
            <person name="Stanley M."/>
            <person name="Sussman M.R."/>
            <person name="Taylor A.R."/>
            <person name="Vardi A."/>
            <person name="von Dassow P."/>
            <person name="Vyverman W."/>
            <person name="Willis A."/>
            <person name="Wyrwicz L.S."/>
            <person name="Rokhsar D.S."/>
            <person name="Weissenbach J."/>
            <person name="Armbrust E.V."/>
            <person name="Green B.R."/>
            <person name="Van de Peer Y."/>
            <person name="Grigoriev I.V."/>
        </authorList>
    </citation>
    <scope>NUCLEOTIDE SEQUENCE [LARGE SCALE GENOMIC DNA]</scope>
    <source>
        <strain evidence="1 2">CCMP1335</strain>
    </source>
</reference>
<dbReference type="PANTHER" id="PTHR28181:SF1">
    <property type="entry name" value="COLD TOLERANCE PROTEIN 1"/>
    <property type="match status" value="1"/>
</dbReference>
<evidence type="ECO:0000313" key="1">
    <source>
        <dbReference type="EMBL" id="EED88599.1"/>
    </source>
</evidence>
<dbReference type="SUPFAM" id="SSF56784">
    <property type="entry name" value="HAD-like"/>
    <property type="match status" value="1"/>
</dbReference>
<proteinExistence type="predicted"/>
<dbReference type="RefSeq" id="XP_002294244.1">
    <property type="nucleotide sequence ID" value="XM_002294208.1"/>
</dbReference>
<name>B8CDH6_THAPS</name>
<dbReference type="AlphaFoldDB" id="B8CDH6"/>
<keyword evidence="2" id="KW-1185">Reference proteome</keyword>
<dbReference type="EMBL" id="CM000650">
    <property type="protein sequence ID" value="EED88599.1"/>
    <property type="molecule type" value="Genomic_DNA"/>
</dbReference>
<dbReference type="InParanoid" id="B8CDH6"/>